<dbReference type="InterPro" id="IPR002622">
    <property type="entry name" value="Transposase_14"/>
</dbReference>
<dbReference type="PANTHER" id="PTHR39431">
    <property type="entry name" value="FRPA/C-RELATED PROTEIN"/>
    <property type="match status" value="1"/>
</dbReference>
<evidence type="ECO:0000259" key="1">
    <source>
        <dbReference type="Pfam" id="PF01710"/>
    </source>
</evidence>
<dbReference type="EMBL" id="FOUB01000001">
    <property type="protein sequence ID" value="SFL62127.1"/>
    <property type="molecule type" value="Genomic_DNA"/>
</dbReference>
<name>A0A1I4J7C1_9PROT</name>
<dbReference type="Proteomes" id="UP000183287">
    <property type="component" value="Unassembled WGS sequence"/>
</dbReference>
<accession>A0A1I4J7C1</accession>
<organism evidence="2 3">
    <name type="scientific">Nitrosomonas communis</name>
    <dbReference type="NCBI Taxonomy" id="44574"/>
    <lineage>
        <taxon>Bacteria</taxon>
        <taxon>Pseudomonadati</taxon>
        <taxon>Pseudomonadota</taxon>
        <taxon>Betaproteobacteria</taxon>
        <taxon>Nitrosomonadales</taxon>
        <taxon>Nitrosomonadaceae</taxon>
        <taxon>Nitrosomonas</taxon>
    </lineage>
</organism>
<dbReference type="InterPro" id="IPR010921">
    <property type="entry name" value="Trp_repressor/repl_initiator"/>
</dbReference>
<evidence type="ECO:0000313" key="3">
    <source>
        <dbReference type="Proteomes" id="UP000183287"/>
    </source>
</evidence>
<dbReference type="AlphaFoldDB" id="A0A1I4J7C1"/>
<dbReference type="GO" id="GO:0043565">
    <property type="term" value="F:sequence-specific DNA binding"/>
    <property type="evidence" value="ECO:0007669"/>
    <property type="project" value="InterPro"/>
</dbReference>
<dbReference type="RefSeq" id="WP_218151948.1">
    <property type="nucleotide sequence ID" value="NZ_FOUB01000001.1"/>
</dbReference>
<reference evidence="3" key="1">
    <citation type="submission" date="2016-10" db="EMBL/GenBank/DDBJ databases">
        <authorList>
            <person name="Varghese N."/>
            <person name="Submissions S."/>
        </authorList>
    </citation>
    <scope>NUCLEOTIDE SEQUENCE [LARGE SCALE GENOMIC DNA]</scope>
    <source>
        <strain evidence="3">Nm44</strain>
    </source>
</reference>
<protein>
    <submittedName>
        <fullName evidence="2">Transposase</fullName>
    </submittedName>
</protein>
<keyword evidence="3" id="KW-1185">Reference proteome</keyword>
<dbReference type="SUPFAM" id="SSF48295">
    <property type="entry name" value="TrpR-like"/>
    <property type="match status" value="1"/>
</dbReference>
<feature type="domain" description="Transposase Synechocystis PCC 6803" evidence="1">
    <location>
        <begin position="692"/>
        <end position="747"/>
    </location>
</feature>
<gene>
    <name evidence="2" type="ORF">SAMN05421863_1001209</name>
</gene>
<evidence type="ECO:0000313" key="2">
    <source>
        <dbReference type="EMBL" id="SFL62127.1"/>
    </source>
</evidence>
<proteinExistence type="predicted"/>
<dbReference type="Pfam" id="PF01710">
    <property type="entry name" value="HTH_Tnp_IS630"/>
    <property type="match status" value="1"/>
</dbReference>
<feature type="non-terminal residue" evidence="2">
    <location>
        <position position="748"/>
    </location>
</feature>
<dbReference type="PANTHER" id="PTHR39431:SF1">
    <property type="entry name" value="FRPA_C-RELATED PROTEIN"/>
    <property type="match status" value="1"/>
</dbReference>
<sequence>MDAQSAINEIISRNAANNPMSVNELQALANTVDVSAGDSTILLYSGGVGEITDPVTGYREFKALDFAESLSNGSTVKTIVDTQLGEFLKNDEFIAALGKAAVREGVSFNALYLGLNESGVRINNTSFWDEASARLVNSHTGDFRLIMPHAPDGSVAVATEIPALLSKTIQPGQKVNGIDLQDWQDRYQVEKLLNGENAAKTELVDLIRATSNVDFADMNVGRDSSGKLYVDTNTYLGRVLGLPAKEIPAGIDVTRLALLEDMHLTNTDMARYVKYGDLLNKAGLVGDVLGTALAISQAQHAYNSGNHNEAGAILAAHAGSLVGGIAAGTSSAALVAGLLLAPGINVGVGAGMVITGVAGLAGGYFGGLAGEKLFEDLYRDITSIDMALFFQNLAEDFSWAINRLSTFIMQDLGDLAGILNTVNNFFLQFKNWVPPRTDPLVLDLDNDGIETIGINGSIVFDHDGDGIKTGTGWVGRDDGFLVLDRNDNGTIDTGAELFGVDTVKSDGKLAIDGFDALSDLDSNADELINQDDAQFAQVRVWRDLNQNGISTVDELFLLSQLGVVSIDLKATSKNVNLGNGNVQTASAAHLTVDGEGQTGNLDLANNPFYREFVNSISLTEEAFSLPNAKGSGLVRDLREAASLSPDLTSLVKNYVSQTSYADQKALLDDLLIAWAETSTIAQPDNFDYNLKMAYSLDFRRKVLSVREKKGLTIAEVAARFDVGVASVTRWVKNIHRKPQGFRQRKIDL</sequence>